<protein>
    <submittedName>
        <fullName evidence="2">Uncharacterized protein</fullName>
    </submittedName>
</protein>
<feature type="transmembrane region" description="Helical" evidence="1">
    <location>
        <begin position="6"/>
        <end position="27"/>
    </location>
</feature>
<feature type="transmembrane region" description="Helical" evidence="1">
    <location>
        <begin position="88"/>
        <end position="108"/>
    </location>
</feature>
<evidence type="ECO:0000256" key="1">
    <source>
        <dbReference type="SAM" id="Phobius"/>
    </source>
</evidence>
<feature type="transmembrane region" description="Helical" evidence="1">
    <location>
        <begin position="192"/>
        <end position="212"/>
    </location>
</feature>
<dbReference type="Proteomes" id="UP000673394">
    <property type="component" value="Unassembled WGS sequence"/>
</dbReference>
<feature type="transmembrane region" description="Helical" evidence="1">
    <location>
        <begin position="165"/>
        <end position="186"/>
    </location>
</feature>
<keyword evidence="1" id="KW-0812">Transmembrane</keyword>
<comment type="caution">
    <text evidence="2">The sequence shown here is derived from an EMBL/GenBank/DDBJ whole genome shotgun (WGS) entry which is preliminary data.</text>
</comment>
<sequence>MNYLYFILGSSVEYFSVFVLMFTLFRFPVTERLNITLIVSLMMSQVSYFTRLIPEIGDISSYIQLGMLVIVLWVLFRVPIYYSLIMNAAAFIVGFAIQGLTLLGLSLSGTPLELVAGTPILAASVQLLSAAIVFAISRTIYIKHWGYDYVPASHRANVTITGTNAILLVVVVSSLVIAAGAGLILRGNYKDYAIVASVIFLLTIPLFLHYSIRKDKEDAK</sequence>
<evidence type="ECO:0000313" key="2">
    <source>
        <dbReference type="EMBL" id="MBP3964639.1"/>
    </source>
</evidence>
<dbReference type="EMBL" id="JAGKSP010000007">
    <property type="protein sequence ID" value="MBP3964639.1"/>
    <property type="molecule type" value="Genomic_DNA"/>
</dbReference>
<keyword evidence="1" id="KW-0472">Membrane</keyword>
<reference evidence="2 3" key="1">
    <citation type="submission" date="2021-04" db="EMBL/GenBank/DDBJ databases">
        <title>Paenibacillus sp. DLE-14 whole genome sequence.</title>
        <authorList>
            <person name="Ham Y.J."/>
        </authorList>
    </citation>
    <scope>NUCLEOTIDE SEQUENCE [LARGE SCALE GENOMIC DNA]</scope>
    <source>
        <strain evidence="2 3">DLE-14</strain>
    </source>
</reference>
<feature type="transmembrane region" description="Helical" evidence="1">
    <location>
        <begin position="59"/>
        <end position="76"/>
    </location>
</feature>
<feature type="transmembrane region" description="Helical" evidence="1">
    <location>
        <begin position="114"/>
        <end position="136"/>
    </location>
</feature>
<keyword evidence="3" id="KW-1185">Reference proteome</keyword>
<proteinExistence type="predicted"/>
<organism evidence="2 3">
    <name type="scientific">Paenibacillus lignilyticus</name>
    <dbReference type="NCBI Taxonomy" id="1172615"/>
    <lineage>
        <taxon>Bacteria</taxon>
        <taxon>Bacillati</taxon>
        <taxon>Bacillota</taxon>
        <taxon>Bacilli</taxon>
        <taxon>Bacillales</taxon>
        <taxon>Paenibacillaceae</taxon>
        <taxon>Paenibacillus</taxon>
    </lineage>
</organism>
<name>A0ABS5CFK5_9BACL</name>
<dbReference type="RefSeq" id="WP_091223268.1">
    <property type="nucleotide sequence ID" value="NZ_JAGKSP010000007.1"/>
</dbReference>
<evidence type="ECO:0000313" key="3">
    <source>
        <dbReference type="Proteomes" id="UP000673394"/>
    </source>
</evidence>
<keyword evidence="1" id="KW-1133">Transmembrane helix</keyword>
<accession>A0ABS5CFK5</accession>
<gene>
    <name evidence="2" type="ORF">I8J30_18115</name>
</gene>